<dbReference type="CDD" id="cd18774">
    <property type="entry name" value="PDC2_HK_sensor"/>
    <property type="match status" value="1"/>
</dbReference>
<feature type="domain" description="Signal transduction histidine kinase HWE region" evidence="11">
    <location>
        <begin position="387"/>
        <end position="469"/>
    </location>
</feature>
<dbReference type="Gene3D" id="3.30.450.20">
    <property type="entry name" value="PAS domain"/>
    <property type="match status" value="1"/>
</dbReference>
<evidence type="ECO:0000259" key="11">
    <source>
        <dbReference type="SMART" id="SM00911"/>
    </source>
</evidence>
<evidence type="ECO:0000313" key="13">
    <source>
        <dbReference type="Proteomes" id="UP001595528"/>
    </source>
</evidence>
<gene>
    <name evidence="12" type="ORF">ACFOGJ_18735</name>
</gene>
<keyword evidence="5" id="KW-0547">Nucleotide-binding</keyword>
<name>A0ABV7L3Q3_9PROT</name>
<feature type="transmembrane region" description="Helical" evidence="10">
    <location>
        <begin position="307"/>
        <end position="326"/>
    </location>
</feature>
<keyword evidence="3" id="KW-0597">Phosphoprotein</keyword>
<accession>A0ABV7L3Q3</accession>
<comment type="catalytic activity">
    <reaction evidence="1">
        <text>ATP + protein L-histidine = ADP + protein N-phospho-L-histidine.</text>
        <dbReference type="EC" id="2.7.13.3"/>
    </reaction>
</comment>
<dbReference type="PANTHER" id="PTHR41523">
    <property type="entry name" value="TWO-COMPONENT SYSTEM SENSOR PROTEIN"/>
    <property type="match status" value="1"/>
</dbReference>
<organism evidence="12 13">
    <name type="scientific">Marinibaculum pumilum</name>
    <dbReference type="NCBI Taxonomy" id="1766165"/>
    <lineage>
        <taxon>Bacteria</taxon>
        <taxon>Pseudomonadati</taxon>
        <taxon>Pseudomonadota</taxon>
        <taxon>Alphaproteobacteria</taxon>
        <taxon>Rhodospirillales</taxon>
        <taxon>Rhodospirillaceae</taxon>
        <taxon>Marinibaculum</taxon>
    </lineage>
</organism>
<evidence type="ECO:0000313" key="12">
    <source>
        <dbReference type="EMBL" id="MFC3229291.1"/>
    </source>
</evidence>
<dbReference type="SMART" id="SM00911">
    <property type="entry name" value="HWE_HK"/>
    <property type="match status" value="1"/>
</dbReference>
<evidence type="ECO:0000256" key="9">
    <source>
        <dbReference type="SAM" id="MobiDB-lite"/>
    </source>
</evidence>
<evidence type="ECO:0000256" key="4">
    <source>
        <dbReference type="ARBA" id="ARBA00022679"/>
    </source>
</evidence>
<keyword evidence="6 12" id="KW-0418">Kinase</keyword>
<dbReference type="PANTHER" id="PTHR41523:SF7">
    <property type="entry name" value="HISTIDINE KINASE"/>
    <property type="match status" value="1"/>
</dbReference>
<keyword evidence="7" id="KW-0067">ATP-binding</keyword>
<feature type="transmembrane region" description="Helical" evidence="10">
    <location>
        <begin position="40"/>
        <end position="64"/>
    </location>
</feature>
<dbReference type="GO" id="GO:0016301">
    <property type="term" value="F:kinase activity"/>
    <property type="evidence" value="ECO:0007669"/>
    <property type="project" value="UniProtKB-KW"/>
</dbReference>
<comment type="caution">
    <text evidence="12">The sequence shown here is derived from an EMBL/GenBank/DDBJ whole genome shotgun (WGS) entry which is preliminary data.</text>
</comment>
<reference evidence="13" key="1">
    <citation type="journal article" date="2019" name="Int. J. Syst. Evol. Microbiol.">
        <title>The Global Catalogue of Microorganisms (GCM) 10K type strain sequencing project: providing services to taxonomists for standard genome sequencing and annotation.</title>
        <authorList>
            <consortium name="The Broad Institute Genomics Platform"/>
            <consortium name="The Broad Institute Genome Sequencing Center for Infectious Disease"/>
            <person name="Wu L."/>
            <person name="Ma J."/>
        </authorList>
    </citation>
    <scope>NUCLEOTIDE SEQUENCE [LARGE SCALE GENOMIC DNA]</scope>
    <source>
        <strain evidence="13">KCTC 42964</strain>
    </source>
</reference>
<keyword evidence="4" id="KW-0808">Transferase</keyword>
<evidence type="ECO:0000256" key="6">
    <source>
        <dbReference type="ARBA" id="ARBA00022777"/>
    </source>
</evidence>
<dbReference type="EMBL" id="JBHRTR010000031">
    <property type="protein sequence ID" value="MFC3229291.1"/>
    <property type="molecule type" value="Genomic_DNA"/>
</dbReference>
<evidence type="ECO:0000256" key="1">
    <source>
        <dbReference type="ARBA" id="ARBA00000085"/>
    </source>
</evidence>
<sequence>MPTTNLDSPETAVLGGKPRSDAGRRRWRRLLQRPGRERPISLHLLILGAAAALPAIIFAGYLVFRFDGAQRQATEAIAASTARSVSSGIDRAVEGMMITLRVLASANALQEADYEAFHARTHAALRGSGTYFILVDDAYQQLLNTRVPYGTPLPHTADPESATEALRTGGLVVSDLFFGTVSQSFVFNVVSPLELADNRRYALILTKNASDLQALIDEQRLAEGWSISLTDRSGQLVAGSGEGSIGEIEKFTQGLSDLDGGGGPTYVTRDGERYLVSVETVPLSRWRVTVWASESVVEQPLRESLQLLILAGLLILGATFILSLWYGRHIAAPIRRLMRNARALGQGERVASFESPVREANEVADALAAASRQRAAAEERIHLLMRELSHRAKNQLAVVSAMARQTSANAESLADFAPTFNERVQALARSTSLLGEQNWQAAGLRQLIATQLAPFDGEDLPRIALDGPDLELSADAAQNLGLALHEMATNASKYGALSREDGRIGVTWRLRDEAGERRLEFVWAERGGPKVSPPSRSGFGTVVIERLAAQSLKAKVETDFDPAGVTWRLDMPADLLQPDRGLFG</sequence>
<evidence type="ECO:0000256" key="3">
    <source>
        <dbReference type="ARBA" id="ARBA00022553"/>
    </source>
</evidence>
<dbReference type="InterPro" id="IPR036890">
    <property type="entry name" value="HATPase_C_sf"/>
</dbReference>
<keyword evidence="10" id="KW-0812">Transmembrane</keyword>
<evidence type="ECO:0000256" key="10">
    <source>
        <dbReference type="SAM" id="Phobius"/>
    </source>
</evidence>
<keyword evidence="8" id="KW-0175">Coiled coil</keyword>
<proteinExistence type="predicted"/>
<evidence type="ECO:0000256" key="2">
    <source>
        <dbReference type="ARBA" id="ARBA00012438"/>
    </source>
</evidence>
<dbReference type="Gene3D" id="6.10.340.10">
    <property type="match status" value="1"/>
</dbReference>
<dbReference type="Gene3D" id="3.30.565.10">
    <property type="entry name" value="Histidine kinase-like ATPase, C-terminal domain"/>
    <property type="match status" value="1"/>
</dbReference>
<dbReference type="Pfam" id="PF07536">
    <property type="entry name" value="HWE_HK"/>
    <property type="match status" value="1"/>
</dbReference>
<feature type="coiled-coil region" evidence="8">
    <location>
        <begin position="360"/>
        <end position="387"/>
    </location>
</feature>
<keyword evidence="13" id="KW-1185">Reference proteome</keyword>
<feature type="region of interest" description="Disordered" evidence="9">
    <location>
        <begin position="1"/>
        <end position="21"/>
    </location>
</feature>
<keyword evidence="10" id="KW-0472">Membrane</keyword>
<evidence type="ECO:0000256" key="5">
    <source>
        <dbReference type="ARBA" id="ARBA00022741"/>
    </source>
</evidence>
<evidence type="ECO:0000256" key="7">
    <source>
        <dbReference type="ARBA" id="ARBA00022840"/>
    </source>
</evidence>
<protein>
    <recommendedName>
        <fullName evidence="2">histidine kinase</fullName>
        <ecNumber evidence="2">2.7.13.3</ecNumber>
    </recommendedName>
</protein>
<evidence type="ECO:0000256" key="8">
    <source>
        <dbReference type="SAM" id="Coils"/>
    </source>
</evidence>
<dbReference type="InterPro" id="IPR011102">
    <property type="entry name" value="Sig_transdc_His_kinase_HWE"/>
</dbReference>
<dbReference type="RefSeq" id="WP_379903348.1">
    <property type="nucleotide sequence ID" value="NZ_JBHRTR010000031.1"/>
</dbReference>
<dbReference type="Proteomes" id="UP001595528">
    <property type="component" value="Unassembled WGS sequence"/>
</dbReference>
<dbReference type="EC" id="2.7.13.3" evidence="2"/>
<keyword evidence="10" id="KW-1133">Transmembrane helix</keyword>